<dbReference type="NCBIfam" id="NF003843">
    <property type="entry name" value="PRK05422.1"/>
    <property type="match status" value="1"/>
</dbReference>
<keyword evidence="2 3" id="KW-0694">RNA-binding</keyword>
<protein>
    <recommendedName>
        <fullName evidence="3">SsrA-binding protein</fullName>
    </recommendedName>
    <alternativeName>
        <fullName evidence="3">Small protein B</fullName>
    </alternativeName>
</protein>
<keyword evidence="5" id="KW-1185">Reference proteome</keyword>
<dbReference type="InterPro" id="IPR000037">
    <property type="entry name" value="SsrA-bd_prot"/>
</dbReference>
<sequence>MAKEQKKAQYVTTILNRKARHEYQILDTMVAGIALKGSEVKSVRLGKASLNESYAIIHRGEVWLENMQISAYEHNHIEPLDPKRSRKLLLKRDEIEKLKLKLQQQGLTLVPLKAFFNKRGVLKLELGLAKGKKLYDKRESIKSRDTERQLQRLKQQY</sequence>
<dbReference type="RefSeq" id="WP_110023961.1">
    <property type="nucleotide sequence ID" value="NZ_PDNZ01000007.1"/>
</dbReference>
<comment type="caution">
    <text evidence="4">The sequence shown here is derived from an EMBL/GenBank/DDBJ whole genome shotgun (WGS) entry which is preliminary data.</text>
</comment>
<evidence type="ECO:0000256" key="2">
    <source>
        <dbReference type="ARBA" id="ARBA00022884"/>
    </source>
</evidence>
<dbReference type="SUPFAM" id="SSF74982">
    <property type="entry name" value="Small protein B (SmpB)"/>
    <property type="match status" value="1"/>
</dbReference>
<gene>
    <name evidence="3" type="primary">smpB</name>
    <name evidence="4" type="ORF">CR164_10575</name>
</gene>
<evidence type="ECO:0000256" key="3">
    <source>
        <dbReference type="HAMAP-Rule" id="MF_00023"/>
    </source>
</evidence>
<dbReference type="GO" id="GO:0070930">
    <property type="term" value="P:trans-translation-dependent protein tagging"/>
    <property type="evidence" value="ECO:0007669"/>
    <property type="project" value="TreeGrafter"/>
</dbReference>
<keyword evidence="1 3" id="KW-0963">Cytoplasm</keyword>
<dbReference type="GO" id="GO:0070929">
    <property type="term" value="P:trans-translation"/>
    <property type="evidence" value="ECO:0007669"/>
    <property type="project" value="UniProtKB-UniRule"/>
</dbReference>
<dbReference type="NCBIfam" id="TIGR00086">
    <property type="entry name" value="smpB"/>
    <property type="match status" value="1"/>
</dbReference>
<comment type="subcellular location">
    <subcellularLocation>
        <location evidence="3">Cytoplasm</location>
    </subcellularLocation>
    <text evidence="3">The tmRNA-SmpB complex associates with stalled 70S ribosomes.</text>
</comment>
<evidence type="ECO:0000313" key="4">
    <source>
        <dbReference type="EMBL" id="PWW81467.1"/>
    </source>
</evidence>
<dbReference type="EMBL" id="PDNZ01000007">
    <property type="protein sequence ID" value="PWW81467.1"/>
    <property type="molecule type" value="Genomic_DNA"/>
</dbReference>
<dbReference type="GO" id="GO:0005829">
    <property type="term" value="C:cytosol"/>
    <property type="evidence" value="ECO:0007669"/>
    <property type="project" value="TreeGrafter"/>
</dbReference>
<dbReference type="InterPro" id="IPR023620">
    <property type="entry name" value="SmpB"/>
</dbReference>
<organism evidence="4 5">
    <name type="scientific">Prosthecochloris marina</name>
    <dbReference type="NCBI Taxonomy" id="2017681"/>
    <lineage>
        <taxon>Bacteria</taxon>
        <taxon>Pseudomonadati</taxon>
        <taxon>Chlorobiota</taxon>
        <taxon>Chlorobiia</taxon>
        <taxon>Chlorobiales</taxon>
        <taxon>Chlorobiaceae</taxon>
        <taxon>Prosthecochloris</taxon>
    </lineage>
</organism>
<evidence type="ECO:0000313" key="5">
    <source>
        <dbReference type="Proteomes" id="UP000246278"/>
    </source>
</evidence>
<dbReference type="AlphaFoldDB" id="A0A317T6U5"/>
<dbReference type="Gene3D" id="2.40.280.10">
    <property type="match status" value="1"/>
</dbReference>
<dbReference type="Proteomes" id="UP000246278">
    <property type="component" value="Unassembled WGS sequence"/>
</dbReference>
<comment type="similarity">
    <text evidence="3">Belongs to the SmpB family.</text>
</comment>
<dbReference type="Pfam" id="PF01668">
    <property type="entry name" value="SmpB"/>
    <property type="match status" value="1"/>
</dbReference>
<reference evidence="5" key="1">
    <citation type="submission" date="2017-10" db="EMBL/GenBank/DDBJ databases">
        <authorList>
            <person name="Gaisin V.A."/>
            <person name="Rysina M.S."/>
            <person name="Grouzdev D.S."/>
        </authorList>
    </citation>
    <scope>NUCLEOTIDE SEQUENCE [LARGE SCALE GENOMIC DNA]</scope>
    <source>
        <strain evidence="5">V1</strain>
    </source>
</reference>
<name>A0A317T6U5_9CHLB</name>
<dbReference type="GO" id="GO:0003723">
    <property type="term" value="F:RNA binding"/>
    <property type="evidence" value="ECO:0007669"/>
    <property type="project" value="UniProtKB-UniRule"/>
</dbReference>
<dbReference type="HAMAP" id="MF_00023">
    <property type="entry name" value="SmpB"/>
    <property type="match status" value="1"/>
</dbReference>
<proteinExistence type="inferred from homology"/>
<comment type="function">
    <text evidence="3">Required for rescue of stalled ribosomes mediated by trans-translation. Binds to transfer-messenger RNA (tmRNA), required for stable association of tmRNA with ribosomes. tmRNA and SmpB together mimic tRNA shape, replacing the anticodon stem-loop with SmpB. tmRNA is encoded by the ssrA gene; the 2 termini fold to resemble tRNA(Ala) and it encodes a 'tag peptide', a short internal open reading frame. During trans-translation Ala-aminoacylated tmRNA acts like a tRNA, entering the A-site of stalled ribosomes, displacing the stalled mRNA. The ribosome then switches to translate the ORF on the tmRNA; the nascent peptide is terminated with the 'tag peptide' encoded by the tmRNA and targeted for degradation. The ribosome is freed to recommence translation, which seems to be the essential function of trans-translation.</text>
</comment>
<dbReference type="PANTHER" id="PTHR30308">
    <property type="entry name" value="TMRNA-BINDING COMPONENT OF TRANS-TRANSLATION TAGGING COMPLEX"/>
    <property type="match status" value="1"/>
</dbReference>
<dbReference type="PANTHER" id="PTHR30308:SF2">
    <property type="entry name" value="SSRA-BINDING PROTEIN"/>
    <property type="match status" value="1"/>
</dbReference>
<evidence type="ECO:0000256" key="1">
    <source>
        <dbReference type="ARBA" id="ARBA00022490"/>
    </source>
</evidence>
<accession>A0A317T6U5</accession>
<dbReference type="PROSITE" id="PS01317">
    <property type="entry name" value="SSRP"/>
    <property type="match status" value="1"/>
</dbReference>
<dbReference type="CDD" id="cd09294">
    <property type="entry name" value="SmpB"/>
    <property type="match status" value="1"/>
</dbReference>
<dbReference type="OrthoDB" id="9805462at2"/>
<dbReference type="InterPro" id="IPR020081">
    <property type="entry name" value="SsrA-bd_prot_CS"/>
</dbReference>